<dbReference type="Proteomes" id="UP000220133">
    <property type="component" value="Chromosome"/>
</dbReference>
<dbReference type="PANTHER" id="PTHR33695:SF1">
    <property type="entry name" value="LIPOPROTEIN SIGNAL PEPTIDASE"/>
    <property type="match status" value="1"/>
</dbReference>
<sequence length="238" mass="27003">MLKYRNVVLIVVLVLIVDQALKFWVKTNMAITEQFTIFPDWFHIHFIENEGMAYGLQFGGEFGKIFLTLFRLIAVVVGFVFMRKLVRENYHKGLLICGSLILAGAAGNLIDSMFYGLIFSESTPYEVAQFLPAGGGYGTFLHGKVVDMLYFPLYEGYLPKWVPIWGGEYFIFFRPVFNIADAAISIGVISILVFQRRFLHAHMEQKKQTLKANQDEAIVSSGDQDHASGEHDSQQETL</sequence>
<evidence type="ECO:0000313" key="12">
    <source>
        <dbReference type="EMBL" id="ATL47036.1"/>
    </source>
</evidence>
<evidence type="ECO:0000256" key="11">
    <source>
        <dbReference type="SAM" id="MobiDB-lite"/>
    </source>
</evidence>
<keyword evidence="13" id="KW-1185">Reference proteome</keyword>
<dbReference type="PANTHER" id="PTHR33695">
    <property type="entry name" value="LIPOPROTEIN SIGNAL PEPTIDASE"/>
    <property type="match status" value="1"/>
</dbReference>
<dbReference type="GO" id="GO:0004190">
    <property type="term" value="F:aspartic-type endopeptidase activity"/>
    <property type="evidence" value="ECO:0007669"/>
    <property type="project" value="UniProtKB-UniRule"/>
</dbReference>
<keyword evidence="12" id="KW-0449">Lipoprotein</keyword>
<evidence type="ECO:0000256" key="2">
    <source>
        <dbReference type="ARBA" id="ARBA00022475"/>
    </source>
</evidence>
<protein>
    <recommendedName>
        <fullName evidence="9">Lipoprotein signal peptidase</fullName>
        <ecNumber evidence="9">3.4.23.36</ecNumber>
    </recommendedName>
    <alternativeName>
        <fullName evidence="9">Prolipoprotein signal peptidase</fullName>
    </alternativeName>
    <alternativeName>
        <fullName evidence="9">Signal peptidase II</fullName>
        <shortName evidence="9">SPase II</shortName>
    </alternativeName>
</protein>
<comment type="pathway">
    <text evidence="9">Protein modification; lipoprotein biosynthesis (signal peptide cleavage).</text>
</comment>
<dbReference type="Pfam" id="PF01252">
    <property type="entry name" value="Peptidase_A8"/>
    <property type="match status" value="1"/>
</dbReference>
<comment type="similarity">
    <text evidence="1 9 10">Belongs to the peptidase A8 family.</text>
</comment>
<evidence type="ECO:0000256" key="4">
    <source>
        <dbReference type="ARBA" id="ARBA00022692"/>
    </source>
</evidence>
<dbReference type="UniPathway" id="UPA00665"/>
<dbReference type="AlphaFoldDB" id="A0A291QSV9"/>
<evidence type="ECO:0000256" key="7">
    <source>
        <dbReference type="ARBA" id="ARBA00022989"/>
    </source>
</evidence>
<evidence type="ECO:0000256" key="5">
    <source>
        <dbReference type="ARBA" id="ARBA00022750"/>
    </source>
</evidence>
<comment type="caution">
    <text evidence="9">Lacks conserved residue(s) required for the propagation of feature annotation.</text>
</comment>
<comment type="function">
    <text evidence="9">This protein specifically catalyzes the removal of signal peptides from prolipoproteins.</text>
</comment>
<organism evidence="12 13">
    <name type="scientific">Chitinophaga caeni</name>
    <dbReference type="NCBI Taxonomy" id="2029983"/>
    <lineage>
        <taxon>Bacteria</taxon>
        <taxon>Pseudomonadati</taxon>
        <taxon>Bacteroidota</taxon>
        <taxon>Chitinophagia</taxon>
        <taxon>Chitinophagales</taxon>
        <taxon>Chitinophagaceae</taxon>
        <taxon>Chitinophaga</taxon>
    </lineage>
</organism>
<comment type="subcellular location">
    <subcellularLocation>
        <location evidence="9">Cell membrane</location>
        <topology evidence="9">Multi-pass membrane protein</topology>
    </subcellularLocation>
</comment>
<evidence type="ECO:0000256" key="3">
    <source>
        <dbReference type="ARBA" id="ARBA00022670"/>
    </source>
</evidence>
<evidence type="ECO:0000256" key="10">
    <source>
        <dbReference type="RuleBase" id="RU004181"/>
    </source>
</evidence>
<dbReference type="HAMAP" id="MF_00161">
    <property type="entry name" value="LspA"/>
    <property type="match status" value="1"/>
</dbReference>
<feature type="transmembrane region" description="Helical" evidence="9">
    <location>
        <begin position="94"/>
        <end position="118"/>
    </location>
</feature>
<comment type="catalytic activity">
    <reaction evidence="9">
        <text>Release of signal peptides from bacterial membrane prolipoproteins. Hydrolyzes -Xaa-Yaa-Zaa-|-(S,diacylglyceryl)Cys-, in which Xaa is hydrophobic (preferably Leu), and Yaa (Ala or Ser) and Zaa (Gly or Ala) have small, neutral side chains.</text>
        <dbReference type="EC" id="3.4.23.36"/>
    </reaction>
</comment>
<dbReference type="OrthoDB" id="9810259at2"/>
<dbReference type="KEGG" id="cbae:COR50_07465"/>
<accession>A0A291QSV9</accession>
<dbReference type="EC" id="3.4.23.36" evidence="9"/>
<feature type="compositionally biased region" description="Basic and acidic residues" evidence="11">
    <location>
        <begin position="223"/>
        <end position="238"/>
    </location>
</feature>
<feature type="region of interest" description="Disordered" evidence="11">
    <location>
        <begin position="210"/>
        <end position="238"/>
    </location>
</feature>
<keyword evidence="2 9" id="KW-1003">Cell membrane</keyword>
<keyword evidence="5 9" id="KW-0064">Aspartyl protease</keyword>
<dbReference type="GO" id="GO:0005886">
    <property type="term" value="C:plasma membrane"/>
    <property type="evidence" value="ECO:0007669"/>
    <property type="project" value="UniProtKB-SubCell"/>
</dbReference>
<keyword evidence="4 9" id="KW-0812">Transmembrane</keyword>
<evidence type="ECO:0000256" key="6">
    <source>
        <dbReference type="ARBA" id="ARBA00022801"/>
    </source>
</evidence>
<feature type="active site" evidence="9">
    <location>
        <position position="147"/>
    </location>
</feature>
<evidence type="ECO:0000313" key="13">
    <source>
        <dbReference type="Proteomes" id="UP000220133"/>
    </source>
</evidence>
<evidence type="ECO:0000256" key="1">
    <source>
        <dbReference type="ARBA" id="ARBA00006139"/>
    </source>
</evidence>
<proteinExistence type="inferred from homology"/>
<feature type="active site" evidence="9">
    <location>
        <position position="181"/>
    </location>
</feature>
<feature type="transmembrane region" description="Helical" evidence="9">
    <location>
        <begin position="169"/>
        <end position="194"/>
    </location>
</feature>
<dbReference type="InterPro" id="IPR001872">
    <property type="entry name" value="Peptidase_A8"/>
</dbReference>
<gene>
    <name evidence="9" type="primary">lspA</name>
    <name evidence="12" type="ORF">COR50_07465</name>
</gene>
<dbReference type="GO" id="GO:0006508">
    <property type="term" value="P:proteolysis"/>
    <property type="evidence" value="ECO:0007669"/>
    <property type="project" value="UniProtKB-KW"/>
</dbReference>
<dbReference type="PRINTS" id="PR00781">
    <property type="entry name" value="LIPOSIGPTASE"/>
</dbReference>
<keyword evidence="3 9" id="KW-0645">Protease</keyword>
<feature type="transmembrane region" description="Helical" evidence="9">
    <location>
        <begin position="62"/>
        <end position="82"/>
    </location>
</feature>
<evidence type="ECO:0000256" key="8">
    <source>
        <dbReference type="ARBA" id="ARBA00023136"/>
    </source>
</evidence>
<reference evidence="12 13" key="1">
    <citation type="submission" date="2017-10" db="EMBL/GenBank/DDBJ databases">
        <title>Paenichitinophaga pekingensis gen. nov., sp. nov., isolated from activated sludge.</title>
        <authorList>
            <person name="Jin D."/>
            <person name="Kong X."/>
            <person name="Deng Y."/>
            <person name="Bai Z."/>
        </authorList>
    </citation>
    <scope>NUCLEOTIDE SEQUENCE [LARGE SCALE GENOMIC DNA]</scope>
    <source>
        <strain evidence="12 13">13</strain>
    </source>
</reference>
<dbReference type="EMBL" id="CP023777">
    <property type="protein sequence ID" value="ATL47036.1"/>
    <property type="molecule type" value="Genomic_DNA"/>
</dbReference>
<keyword evidence="6 9" id="KW-0378">Hydrolase</keyword>
<dbReference type="NCBIfam" id="NF011369">
    <property type="entry name" value="PRK14788.1"/>
    <property type="match status" value="1"/>
</dbReference>
<keyword evidence="7 9" id="KW-1133">Transmembrane helix</keyword>
<name>A0A291QSV9_9BACT</name>
<evidence type="ECO:0000256" key="9">
    <source>
        <dbReference type="HAMAP-Rule" id="MF_00161"/>
    </source>
</evidence>
<keyword evidence="8 9" id="KW-0472">Membrane</keyword>